<protein>
    <recommendedName>
        <fullName evidence="5">RNA polymerase subunit sigma-70</fullName>
    </recommendedName>
</protein>
<evidence type="ECO:0000313" key="3">
    <source>
        <dbReference type="EMBL" id="MBK1658163.1"/>
    </source>
</evidence>
<dbReference type="Proteomes" id="UP000697995">
    <property type="component" value="Unassembled WGS sequence"/>
</dbReference>
<evidence type="ECO:0000259" key="1">
    <source>
        <dbReference type="Pfam" id="PF04542"/>
    </source>
</evidence>
<name>A0ABS1CUJ4_9PROT</name>
<gene>
    <name evidence="3" type="ORF">CKO45_07960</name>
</gene>
<dbReference type="PANTHER" id="PTHR47756">
    <property type="entry name" value="BLL6612 PROTEIN-RELATED"/>
    <property type="match status" value="1"/>
</dbReference>
<sequence length="426" mass="44438">MTAPAARARLAAERVARSSYGRLVALLAARGGDLAAAEDALGDAFAAAMDHWPREGVPDRPEAWLLTAARRRLLDGHRRRATSAQAAPELLRRAALPEDPAELPDHRLALLLACAGEEVEPAARAPLMLQAVLGLEAARIASAFLVAPAAMGQRLVRAKRRLKEGGARFALPGPEVLADRLPAVLDAIYAAYAAGAGDPADGGALAGEAAWLARLCALLVPVGAAEESEALGLGALLLHLEARRPAGRDATGGYVPLAQQDPARWDRGMQAEAEGLLRRAATLGRPGRYQWEAAIASAHAERGRTGRVPWDGILALYDVLLAATGSPVVAVNRAVALAEVAGPAAGLAALRAAGADPRLADYQPYWAALGALARRAGAPEGRAALERAAGLADDPALRAFLLRQARADPDQVESPDRVKMLAKSED</sequence>
<evidence type="ECO:0008006" key="5">
    <source>
        <dbReference type="Google" id="ProtNLM"/>
    </source>
</evidence>
<feature type="domain" description="DUF6596" evidence="2">
    <location>
        <begin position="180"/>
        <end position="281"/>
    </location>
</feature>
<reference evidence="3 4" key="1">
    <citation type="journal article" date="2020" name="Microorganisms">
        <title>Osmotic Adaptation and Compatible Solute Biosynthesis of Phototrophic Bacteria as Revealed from Genome Analyses.</title>
        <authorList>
            <person name="Imhoff J.F."/>
            <person name="Rahn T."/>
            <person name="Kunzel S."/>
            <person name="Keller A."/>
            <person name="Neulinger S.C."/>
        </authorList>
    </citation>
    <scope>NUCLEOTIDE SEQUENCE [LARGE SCALE GENOMIC DNA]</scope>
    <source>
        <strain evidence="3 4">DSM 15382</strain>
    </source>
</reference>
<comment type="caution">
    <text evidence="3">The sequence shown here is derived from an EMBL/GenBank/DDBJ whole genome shotgun (WGS) entry which is preliminary data.</text>
</comment>
<dbReference type="Pfam" id="PF04542">
    <property type="entry name" value="Sigma70_r2"/>
    <property type="match status" value="1"/>
</dbReference>
<evidence type="ECO:0000259" key="2">
    <source>
        <dbReference type="Pfam" id="PF20239"/>
    </source>
</evidence>
<dbReference type="RefSeq" id="WP_133221338.1">
    <property type="nucleotide sequence ID" value="NZ_NRSG01000040.1"/>
</dbReference>
<dbReference type="Gene3D" id="1.10.1740.10">
    <property type="match status" value="1"/>
</dbReference>
<proteinExistence type="predicted"/>
<evidence type="ECO:0000313" key="4">
    <source>
        <dbReference type="Proteomes" id="UP000697995"/>
    </source>
</evidence>
<accession>A0ABS1CUJ4</accession>
<keyword evidence="4" id="KW-1185">Reference proteome</keyword>
<dbReference type="EMBL" id="NRSG01000040">
    <property type="protein sequence ID" value="MBK1658163.1"/>
    <property type="molecule type" value="Genomic_DNA"/>
</dbReference>
<dbReference type="InterPro" id="IPR046531">
    <property type="entry name" value="DUF6596"/>
</dbReference>
<dbReference type="SUPFAM" id="SSF88946">
    <property type="entry name" value="Sigma2 domain of RNA polymerase sigma factors"/>
    <property type="match status" value="1"/>
</dbReference>
<dbReference type="PANTHER" id="PTHR47756:SF2">
    <property type="entry name" value="BLL6612 PROTEIN"/>
    <property type="match status" value="1"/>
</dbReference>
<dbReference type="InterPro" id="IPR013325">
    <property type="entry name" value="RNA_pol_sigma_r2"/>
</dbReference>
<organism evidence="3 4">
    <name type="scientific">Paracraurococcus ruber</name>
    <dbReference type="NCBI Taxonomy" id="77675"/>
    <lineage>
        <taxon>Bacteria</taxon>
        <taxon>Pseudomonadati</taxon>
        <taxon>Pseudomonadota</taxon>
        <taxon>Alphaproteobacteria</taxon>
        <taxon>Acetobacterales</taxon>
        <taxon>Roseomonadaceae</taxon>
        <taxon>Paracraurococcus</taxon>
    </lineage>
</organism>
<dbReference type="Pfam" id="PF20239">
    <property type="entry name" value="DUF6596"/>
    <property type="match status" value="1"/>
</dbReference>
<dbReference type="InterPro" id="IPR007627">
    <property type="entry name" value="RNA_pol_sigma70_r2"/>
</dbReference>
<feature type="domain" description="RNA polymerase sigma-70 region 2" evidence="1">
    <location>
        <begin position="19"/>
        <end position="81"/>
    </location>
</feature>